<keyword evidence="2" id="KW-0472">Membrane</keyword>
<reference evidence="3 6" key="2">
    <citation type="submission" date="2018-07" db="EMBL/GenBank/DDBJ databases">
        <title>Genomic Encyclopedia of Archaeal and Bacterial Type Strains, Phase II (KMG-II): from individual species to whole genera.</title>
        <authorList>
            <person name="Goeker M."/>
        </authorList>
    </citation>
    <scope>NUCLEOTIDE SEQUENCE [LARGE SCALE GENOMIC DNA]</scope>
    <source>
        <strain evidence="3 6">JA575</strain>
    </source>
</reference>
<evidence type="ECO:0000313" key="4">
    <source>
        <dbReference type="EMBL" id="SSW90601.1"/>
    </source>
</evidence>
<feature type="transmembrane region" description="Helical" evidence="2">
    <location>
        <begin position="20"/>
        <end position="40"/>
    </location>
</feature>
<dbReference type="EMBL" id="UFQQ01000007">
    <property type="protein sequence ID" value="SSW90601.1"/>
    <property type="molecule type" value="Genomic_DNA"/>
</dbReference>
<keyword evidence="2" id="KW-0812">Transmembrane</keyword>
<reference evidence="4 5" key="1">
    <citation type="submission" date="2017-08" db="EMBL/GenBank/DDBJ databases">
        <authorList>
            <person name="de Groot N.N."/>
        </authorList>
    </citation>
    <scope>NUCLEOTIDE SEQUENCE [LARGE SCALE GENOMIC DNA]</scope>
    <source>
        <strain evidence="4 5">JA575</strain>
    </source>
</reference>
<dbReference type="EMBL" id="QRDT01000007">
    <property type="protein sequence ID" value="RED37634.1"/>
    <property type="molecule type" value="Genomic_DNA"/>
</dbReference>
<dbReference type="AlphaFoldDB" id="A0A336JX23"/>
<feature type="region of interest" description="Disordered" evidence="1">
    <location>
        <begin position="125"/>
        <end position="144"/>
    </location>
</feature>
<accession>A0A336JX23</accession>
<evidence type="ECO:0000256" key="2">
    <source>
        <dbReference type="SAM" id="Phobius"/>
    </source>
</evidence>
<organism evidence="4 5">
    <name type="scientific">Rhodopseudomonas pentothenatexigens</name>
    <dbReference type="NCBI Taxonomy" id="999699"/>
    <lineage>
        <taxon>Bacteria</taxon>
        <taxon>Pseudomonadati</taxon>
        <taxon>Pseudomonadota</taxon>
        <taxon>Alphaproteobacteria</taxon>
        <taxon>Hyphomicrobiales</taxon>
        <taxon>Nitrobacteraceae</taxon>
        <taxon>Rhodopseudomonas</taxon>
    </lineage>
</organism>
<evidence type="ECO:0000313" key="3">
    <source>
        <dbReference type="EMBL" id="RED37634.1"/>
    </source>
</evidence>
<gene>
    <name evidence="3" type="ORF">BJ125_107209</name>
    <name evidence="4" type="ORF">SAMN05892882_107209</name>
</gene>
<dbReference type="RefSeq" id="WP_167443154.1">
    <property type="nucleotide sequence ID" value="NZ_QRDT01000007.1"/>
</dbReference>
<evidence type="ECO:0000313" key="6">
    <source>
        <dbReference type="Proteomes" id="UP000256343"/>
    </source>
</evidence>
<sequence length="144" mass="15262">MRCKRNSDDRTISAALRLWLEAAICVCLFVVIVVATIPVASAEAVSQRAVSVDVAPAQAVPAVALWAADQAPQPQLAFVRTPPSLPPLNLSDDPEIMTTDGAHALTPVSLRSAGCDQSTRVHLPLAEPMLDRSEPPQLRPPIAA</sequence>
<dbReference type="Proteomes" id="UP000256343">
    <property type="component" value="Unassembled WGS sequence"/>
</dbReference>
<dbReference type="Proteomes" id="UP000252631">
    <property type="component" value="Unassembled WGS sequence"/>
</dbReference>
<proteinExistence type="predicted"/>
<evidence type="ECO:0000256" key="1">
    <source>
        <dbReference type="SAM" id="MobiDB-lite"/>
    </source>
</evidence>
<keyword evidence="2" id="KW-1133">Transmembrane helix</keyword>
<keyword evidence="6" id="KW-1185">Reference proteome</keyword>
<evidence type="ECO:0000313" key="5">
    <source>
        <dbReference type="Proteomes" id="UP000252631"/>
    </source>
</evidence>
<name>A0A336JX23_9BRAD</name>
<protein>
    <submittedName>
        <fullName evidence="4">Uncharacterized protein</fullName>
    </submittedName>
</protein>